<accession>K6UMS5</accession>
<dbReference type="GO" id="GO:0005524">
    <property type="term" value="F:ATP binding"/>
    <property type="evidence" value="ECO:0007669"/>
    <property type="project" value="UniProtKB-KW"/>
</dbReference>
<name>K6UMS5_9MICO</name>
<dbReference type="InterPro" id="IPR036890">
    <property type="entry name" value="HATPase_C_sf"/>
</dbReference>
<evidence type="ECO:0000256" key="2">
    <source>
        <dbReference type="ARBA" id="ARBA00012438"/>
    </source>
</evidence>
<dbReference type="EMBL" id="BAGZ01000008">
    <property type="protein sequence ID" value="GAB78366.1"/>
    <property type="molecule type" value="Genomic_DNA"/>
</dbReference>
<dbReference type="InterPro" id="IPR005467">
    <property type="entry name" value="His_kinase_dom"/>
</dbReference>
<dbReference type="InterPro" id="IPR011495">
    <property type="entry name" value="Sig_transdc_His_kin_sub2_dim/P"/>
</dbReference>
<dbReference type="SUPFAM" id="SSF55874">
    <property type="entry name" value="ATPase domain of HSP90 chaperone/DNA topoisomerase II/histidine kinase"/>
    <property type="match status" value="1"/>
</dbReference>
<keyword evidence="5" id="KW-0547">Nucleotide-binding</keyword>
<dbReference type="EC" id="2.7.13.3" evidence="2"/>
<dbReference type="InterPro" id="IPR013656">
    <property type="entry name" value="PAS_4"/>
</dbReference>
<evidence type="ECO:0000256" key="3">
    <source>
        <dbReference type="ARBA" id="ARBA00022553"/>
    </source>
</evidence>
<evidence type="ECO:0000256" key="1">
    <source>
        <dbReference type="ARBA" id="ARBA00000085"/>
    </source>
</evidence>
<dbReference type="GO" id="GO:0004673">
    <property type="term" value="F:protein histidine kinase activity"/>
    <property type="evidence" value="ECO:0007669"/>
    <property type="project" value="UniProtKB-EC"/>
</dbReference>
<keyword evidence="3" id="KW-0597">Phosphoprotein</keyword>
<dbReference type="Pfam" id="PF07568">
    <property type="entry name" value="HisKA_2"/>
    <property type="match status" value="1"/>
</dbReference>
<evidence type="ECO:0000313" key="10">
    <source>
        <dbReference type="Proteomes" id="UP000008495"/>
    </source>
</evidence>
<dbReference type="Proteomes" id="UP000008495">
    <property type="component" value="Unassembled WGS sequence"/>
</dbReference>
<dbReference type="InterPro" id="IPR035965">
    <property type="entry name" value="PAS-like_dom_sf"/>
</dbReference>
<dbReference type="RefSeq" id="WP_006503121.1">
    <property type="nucleotide sequence ID" value="NZ_BAGZ01000008.1"/>
</dbReference>
<dbReference type="PROSITE" id="PS50109">
    <property type="entry name" value="HIS_KIN"/>
    <property type="match status" value="1"/>
</dbReference>
<dbReference type="Gene3D" id="3.30.450.280">
    <property type="entry name" value="GAF domain"/>
    <property type="match status" value="1"/>
</dbReference>
<sequence length="496" mass="53834">MPTLNDVLQEHPGLGAADVDWLHLLVGDWQILSDLSFADLVLWVYDTRLAPGSWVAAMHVRPNTGPLVFFDDIVGSVAGAGRQALLELCASRGRVIRDRVPEWRDEVPVREDAIPVVHGGRVIAVITRHSNLATMRSPNRLELTFRGIADTLARMIASGEFPMAGAPTGMRRGAPRVGDGVVRLDIEGVMTYASPNAISALHRLGHHGGVEGVSLSEVTTALIPGHTQVDESLAVVVTGRAPWRTEVESRYATLSLRAIPLTEGGARIGAVVLLRDVSELRRRERELLTKDATIREIHHRVKNNLQTVAALLRLQSRRVTDDHAKAALQEAVRRVATIALVHETLSQGLEEVVNFDDIVARALNAVVEVANQDDDISWRRTGSFGMISAEDATSMAMIVTELVHNAVEHGLRPGGGTVTIDAQRGQEGDDEYVTVVVADDGSGLPDDFRPGNSGLGTQIVSALVQDLRGTIEWRPYEPKGTQVIFRARLRRATAGA</sequence>
<evidence type="ECO:0000256" key="5">
    <source>
        <dbReference type="ARBA" id="ARBA00022741"/>
    </source>
</evidence>
<keyword evidence="7" id="KW-0067">ATP-binding</keyword>
<comment type="catalytic activity">
    <reaction evidence="1">
        <text>ATP + protein L-histidine = ADP + protein N-phospho-L-histidine.</text>
        <dbReference type="EC" id="2.7.13.3"/>
    </reaction>
</comment>
<keyword evidence="4" id="KW-0808">Transferase</keyword>
<reference evidence="9 10" key="1">
    <citation type="submission" date="2012-08" db="EMBL/GenBank/DDBJ databases">
        <title>Whole genome shotgun sequence of Austwickia chelonae NBRC 105200.</title>
        <authorList>
            <person name="Yoshida I."/>
            <person name="Hosoyama A."/>
            <person name="Tsuchikane K."/>
            <person name="Katsumata H."/>
            <person name="Ando Y."/>
            <person name="Ohji S."/>
            <person name="Hamada M."/>
            <person name="Tamura T."/>
            <person name="Yamazoe A."/>
            <person name="Yamazaki S."/>
            <person name="Fujita N."/>
        </authorList>
    </citation>
    <scope>NUCLEOTIDE SEQUENCE [LARGE SCALE GENOMIC DNA]</scope>
    <source>
        <strain evidence="9 10">NBRC 105200</strain>
    </source>
</reference>
<dbReference type="Gene3D" id="3.30.450.20">
    <property type="entry name" value="PAS domain"/>
    <property type="match status" value="1"/>
</dbReference>
<dbReference type="InterPro" id="IPR038424">
    <property type="entry name" value="H_kinase_PdtaS_GAF_sf"/>
</dbReference>
<dbReference type="Gene3D" id="3.30.565.10">
    <property type="entry name" value="Histidine kinase-like ATPase, C-terminal domain"/>
    <property type="match status" value="1"/>
</dbReference>
<keyword evidence="6 9" id="KW-0418">Kinase</keyword>
<evidence type="ECO:0000256" key="4">
    <source>
        <dbReference type="ARBA" id="ARBA00022679"/>
    </source>
</evidence>
<dbReference type="Pfam" id="PF08448">
    <property type="entry name" value="PAS_4"/>
    <property type="match status" value="1"/>
</dbReference>
<evidence type="ECO:0000256" key="6">
    <source>
        <dbReference type="ARBA" id="ARBA00022777"/>
    </source>
</evidence>
<dbReference type="Pfam" id="PF02518">
    <property type="entry name" value="HATPase_c"/>
    <property type="match status" value="1"/>
</dbReference>
<evidence type="ECO:0000256" key="7">
    <source>
        <dbReference type="ARBA" id="ARBA00022840"/>
    </source>
</evidence>
<dbReference type="Pfam" id="PF12282">
    <property type="entry name" value="GAF_PdtaS"/>
    <property type="match status" value="1"/>
</dbReference>
<dbReference type="PANTHER" id="PTHR41523:SF8">
    <property type="entry name" value="ETHYLENE RESPONSE SENSOR PROTEIN"/>
    <property type="match status" value="1"/>
</dbReference>
<gene>
    <name evidence="9" type="ORF">AUCHE_08_06130</name>
</gene>
<dbReference type="InterPro" id="IPR003594">
    <property type="entry name" value="HATPase_dom"/>
</dbReference>
<keyword evidence="10" id="KW-1185">Reference proteome</keyword>
<dbReference type="STRING" id="100225.SAMN05421595_0883"/>
<dbReference type="InterPro" id="IPR022066">
    <property type="entry name" value="PdtaS_GAF"/>
</dbReference>
<evidence type="ECO:0000313" key="9">
    <source>
        <dbReference type="EMBL" id="GAB78366.1"/>
    </source>
</evidence>
<dbReference type="SUPFAM" id="SSF55785">
    <property type="entry name" value="PYP-like sensor domain (PAS domain)"/>
    <property type="match status" value="1"/>
</dbReference>
<organism evidence="9 10">
    <name type="scientific">Austwickia chelonae NBRC 105200</name>
    <dbReference type="NCBI Taxonomy" id="1184607"/>
    <lineage>
        <taxon>Bacteria</taxon>
        <taxon>Bacillati</taxon>
        <taxon>Actinomycetota</taxon>
        <taxon>Actinomycetes</taxon>
        <taxon>Micrococcales</taxon>
        <taxon>Dermatophilaceae</taxon>
        <taxon>Austwickia</taxon>
    </lineage>
</organism>
<proteinExistence type="predicted"/>
<protein>
    <recommendedName>
        <fullName evidence="2">histidine kinase</fullName>
        <ecNumber evidence="2">2.7.13.3</ecNumber>
    </recommendedName>
</protein>
<feature type="domain" description="Histidine kinase" evidence="8">
    <location>
        <begin position="296"/>
        <end position="491"/>
    </location>
</feature>
<evidence type="ECO:0000259" key="8">
    <source>
        <dbReference type="PROSITE" id="PS50109"/>
    </source>
</evidence>
<dbReference type="PANTHER" id="PTHR41523">
    <property type="entry name" value="TWO-COMPONENT SYSTEM SENSOR PROTEIN"/>
    <property type="match status" value="1"/>
</dbReference>
<dbReference type="SMART" id="SM00387">
    <property type="entry name" value="HATPase_c"/>
    <property type="match status" value="1"/>
</dbReference>
<comment type="caution">
    <text evidence="9">The sequence shown here is derived from an EMBL/GenBank/DDBJ whole genome shotgun (WGS) entry which is preliminary data.</text>
</comment>
<dbReference type="eggNOG" id="COG3920">
    <property type="taxonomic scope" value="Bacteria"/>
</dbReference>
<dbReference type="AlphaFoldDB" id="K6UMS5"/>